<comment type="subcellular location">
    <subcellularLocation>
        <location evidence="1">Cell membrane</location>
        <topology evidence="1">Multi-pass membrane protein</topology>
    </subcellularLocation>
</comment>
<dbReference type="RefSeq" id="WP_083337425.1">
    <property type="nucleotide sequence ID" value="NZ_CALAKB010000036.1"/>
</dbReference>
<feature type="transmembrane region" description="Helical" evidence="10">
    <location>
        <begin position="325"/>
        <end position="347"/>
    </location>
</feature>
<evidence type="ECO:0000256" key="9">
    <source>
        <dbReference type="ARBA" id="ARBA00024973"/>
    </source>
</evidence>
<evidence type="ECO:0000313" key="13">
    <source>
        <dbReference type="EMBL" id="SDX26030.1"/>
    </source>
</evidence>
<evidence type="ECO:0000256" key="4">
    <source>
        <dbReference type="ARBA" id="ARBA00016962"/>
    </source>
</evidence>
<gene>
    <name evidence="13" type="ORF">SAMN05216495_1192</name>
</gene>
<reference evidence="13 14" key="1">
    <citation type="submission" date="2016-10" db="EMBL/GenBank/DDBJ databases">
        <authorList>
            <person name="Varghese N."/>
            <person name="Submissions S."/>
        </authorList>
    </citation>
    <scope>NUCLEOTIDE SEQUENCE [LARGE SCALE GENOMIC DNA]</scope>
    <source>
        <strain evidence="13 14">WCC6</strain>
    </source>
</reference>
<evidence type="ECO:0000256" key="5">
    <source>
        <dbReference type="ARBA" id="ARBA00022475"/>
    </source>
</evidence>
<sequence length="397" mass="42837">MLRLAFLSLWRRPLRYGLLVLLTAVACALPVFVIQMAGGLYQGLNRAAAPFPILAGAKGSPYQLVLNTVFLRDRPIGNIPYGEVDDLRQSGKADRVLPLAFGDSYRGFRLCGTEPEIFSYVVPGEHKPWLRPARGRSFAGTGEAVLGAETARLTGLQVGDVFQSRHGFIGKGKAHHHPYRVVGILAPVQGPYDKAILVPLKDIWEAHAGHGAALVPGQKGEVTAILVRPKGYGQAMALLAAWQRKKGGPSQLLFPAQSLIALYGMVGQSRQFWITLSLGLLGAATLVTLLALYWDGTSRMEEWALLRALGASRRKTQALLLLEQFLLLLLGSTLGWCLGWGGSLLAAEGIGQQAAVQMSRVPLWQGFLAPALLLGAGTLGGLVPLWLLRKKDIASYL</sequence>
<feature type="domain" description="MacB-like periplasmic core" evidence="12">
    <location>
        <begin position="22"/>
        <end position="228"/>
    </location>
</feature>
<evidence type="ECO:0000313" key="14">
    <source>
        <dbReference type="Proteomes" id="UP000182379"/>
    </source>
</evidence>
<keyword evidence="8 10" id="KW-0472">Membrane</keyword>
<comment type="subunit">
    <text evidence="3">The complex is composed of two ATP-binding proteins (HrtA), two transmembrane proteins (HrtB) and a solute-binding protein.</text>
</comment>
<dbReference type="Pfam" id="PF02687">
    <property type="entry name" value="FtsX"/>
    <property type="match status" value="1"/>
</dbReference>
<evidence type="ECO:0000256" key="10">
    <source>
        <dbReference type="SAM" id="Phobius"/>
    </source>
</evidence>
<dbReference type="AlphaFoldDB" id="A0A1H3A8G8"/>
<feature type="transmembrane region" description="Helical" evidence="10">
    <location>
        <begin position="367"/>
        <end position="388"/>
    </location>
</feature>
<dbReference type="PROSITE" id="PS51257">
    <property type="entry name" value="PROKAR_LIPOPROTEIN"/>
    <property type="match status" value="1"/>
</dbReference>
<keyword evidence="7 10" id="KW-1133">Transmembrane helix</keyword>
<feature type="transmembrane region" description="Helical" evidence="10">
    <location>
        <begin position="272"/>
        <end position="294"/>
    </location>
</feature>
<dbReference type="InterPro" id="IPR025857">
    <property type="entry name" value="MacB_PCD"/>
</dbReference>
<protein>
    <recommendedName>
        <fullName evidence="4">Putative hemin transport system permease protein HrtB</fullName>
    </recommendedName>
</protein>
<dbReference type="Pfam" id="PF12704">
    <property type="entry name" value="MacB_PCD"/>
    <property type="match status" value="1"/>
</dbReference>
<dbReference type="PANTHER" id="PTHR43738">
    <property type="entry name" value="ABC TRANSPORTER, MEMBRANE PROTEIN"/>
    <property type="match status" value="1"/>
</dbReference>
<evidence type="ECO:0000256" key="2">
    <source>
        <dbReference type="ARBA" id="ARBA00008697"/>
    </source>
</evidence>
<comment type="similarity">
    <text evidence="2">Belongs to the ABC-4 integral membrane protein family. HrtB subfamily.</text>
</comment>
<dbReference type="InterPro" id="IPR003838">
    <property type="entry name" value="ABC3_permease_C"/>
</dbReference>
<evidence type="ECO:0000256" key="7">
    <source>
        <dbReference type="ARBA" id="ARBA00022989"/>
    </source>
</evidence>
<accession>A0A1H3A8G8</accession>
<evidence type="ECO:0000259" key="12">
    <source>
        <dbReference type="Pfam" id="PF12704"/>
    </source>
</evidence>
<evidence type="ECO:0000259" key="11">
    <source>
        <dbReference type="Pfam" id="PF02687"/>
    </source>
</evidence>
<dbReference type="GO" id="GO:0005886">
    <property type="term" value="C:plasma membrane"/>
    <property type="evidence" value="ECO:0007669"/>
    <property type="project" value="UniProtKB-SubCell"/>
</dbReference>
<organism evidence="13 14">
    <name type="scientific">Acidaminococcus fermentans</name>
    <dbReference type="NCBI Taxonomy" id="905"/>
    <lineage>
        <taxon>Bacteria</taxon>
        <taxon>Bacillati</taxon>
        <taxon>Bacillota</taxon>
        <taxon>Negativicutes</taxon>
        <taxon>Acidaminococcales</taxon>
        <taxon>Acidaminococcaceae</taxon>
        <taxon>Acidaminococcus</taxon>
    </lineage>
</organism>
<evidence type="ECO:0000256" key="1">
    <source>
        <dbReference type="ARBA" id="ARBA00004651"/>
    </source>
</evidence>
<dbReference type="Proteomes" id="UP000182379">
    <property type="component" value="Unassembled WGS sequence"/>
</dbReference>
<dbReference type="InterPro" id="IPR051125">
    <property type="entry name" value="ABC-4/HrtB_transporter"/>
</dbReference>
<evidence type="ECO:0000256" key="6">
    <source>
        <dbReference type="ARBA" id="ARBA00022692"/>
    </source>
</evidence>
<proteinExistence type="inferred from homology"/>
<comment type="function">
    <text evidence="9">Part of the ABC transporter complex hrt involved in hemin import. Responsible for the translocation of the substrate across the membrane.</text>
</comment>
<keyword evidence="6 10" id="KW-0812">Transmembrane</keyword>
<keyword evidence="5" id="KW-1003">Cell membrane</keyword>
<dbReference type="PANTHER" id="PTHR43738:SF2">
    <property type="entry name" value="ABC TRANSPORTER PERMEASE"/>
    <property type="match status" value="1"/>
</dbReference>
<name>A0A1H3A8G8_ACIFE</name>
<feature type="domain" description="ABC3 transporter permease C-terminal" evidence="11">
    <location>
        <begin position="275"/>
        <end position="392"/>
    </location>
</feature>
<dbReference type="EMBL" id="FNOP01000019">
    <property type="protein sequence ID" value="SDX26030.1"/>
    <property type="molecule type" value="Genomic_DNA"/>
</dbReference>
<evidence type="ECO:0000256" key="8">
    <source>
        <dbReference type="ARBA" id="ARBA00023136"/>
    </source>
</evidence>
<comment type="caution">
    <text evidence="13">The sequence shown here is derived from an EMBL/GenBank/DDBJ whole genome shotgun (WGS) entry which is preliminary data.</text>
</comment>
<evidence type="ECO:0000256" key="3">
    <source>
        <dbReference type="ARBA" id="ARBA00011131"/>
    </source>
</evidence>